<dbReference type="AlphaFoldDB" id="A0A1E3GR64"/>
<evidence type="ECO:0000256" key="11">
    <source>
        <dbReference type="PROSITE-ProRule" id="PRU01360"/>
    </source>
</evidence>
<protein>
    <submittedName>
        <fullName evidence="17">Ferric enterobactin receptor</fullName>
    </submittedName>
</protein>
<evidence type="ECO:0000256" key="8">
    <source>
        <dbReference type="ARBA" id="ARBA00023136"/>
    </source>
</evidence>
<dbReference type="GO" id="GO:0044718">
    <property type="term" value="P:siderophore transmembrane transport"/>
    <property type="evidence" value="ECO:0007669"/>
    <property type="project" value="TreeGrafter"/>
</dbReference>
<name>A0A1E3GR64_9GAMM</name>
<evidence type="ECO:0000256" key="3">
    <source>
        <dbReference type="ARBA" id="ARBA00022448"/>
    </source>
</evidence>
<evidence type="ECO:0000256" key="7">
    <source>
        <dbReference type="ARBA" id="ARBA00023077"/>
    </source>
</evidence>
<comment type="similarity">
    <text evidence="2">Belongs to the TonB-dependent receptor family. Hemoglobin/haptoglobin binding protein subfamily.</text>
</comment>
<keyword evidence="5 11" id="KW-0812">Transmembrane</keyword>
<dbReference type="PANTHER" id="PTHR30069:SF29">
    <property type="entry name" value="HEMOGLOBIN AND HEMOGLOBIN-HAPTOGLOBIN-BINDING PROTEIN 1-RELATED"/>
    <property type="match status" value="1"/>
</dbReference>
<feature type="domain" description="TonB-dependent receptor-like beta-barrel" evidence="15">
    <location>
        <begin position="236"/>
        <end position="627"/>
    </location>
</feature>
<evidence type="ECO:0000256" key="5">
    <source>
        <dbReference type="ARBA" id="ARBA00022692"/>
    </source>
</evidence>
<dbReference type="InterPro" id="IPR000531">
    <property type="entry name" value="Beta-barrel_TonB"/>
</dbReference>
<dbReference type="PANTHER" id="PTHR30069">
    <property type="entry name" value="TONB-DEPENDENT OUTER MEMBRANE RECEPTOR"/>
    <property type="match status" value="1"/>
</dbReference>
<dbReference type="PATRIC" id="fig|291169.3.peg.1719"/>
<dbReference type="InterPro" id="IPR012910">
    <property type="entry name" value="Plug_dom"/>
</dbReference>
<dbReference type="Gene3D" id="2.170.130.10">
    <property type="entry name" value="TonB-dependent receptor, plug domain"/>
    <property type="match status" value="1"/>
</dbReference>
<feature type="short sequence motif" description="TonB C-terminal box" evidence="12">
    <location>
        <begin position="636"/>
        <end position="653"/>
    </location>
</feature>
<reference evidence="17 18" key="1">
    <citation type="submission" date="2016-07" db="EMBL/GenBank/DDBJ databases">
        <title>Draft Genome Sequence of Methylophaga muralis Bur 1.</title>
        <authorList>
            <person name="Vasilenko O.V."/>
            <person name="Doronina N.V."/>
            <person name="Shmareva M.N."/>
            <person name="Tarlachkov S.V."/>
            <person name="Mustakhimov I."/>
            <person name="Trotsenko Y.A."/>
        </authorList>
    </citation>
    <scope>NUCLEOTIDE SEQUENCE [LARGE SCALE GENOMIC DNA]</scope>
    <source>
        <strain evidence="17 18">Bur 1</strain>
    </source>
</reference>
<dbReference type="InterPro" id="IPR036942">
    <property type="entry name" value="Beta-barrel_TonB_sf"/>
</dbReference>
<keyword evidence="10 11" id="KW-0998">Cell outer membrane</keyword>
<feature type="chain" id="PRO_5009128610" evidence="14">
    <location>
        <begin position="24"/>
        <end position="653"/>
    </location>
</feature>
<evidence type="ECO:0000256" key="1">
    <source>
        <dbReference type="ARBA" id="ARBA00004571"/>
    </source>
</evidence>
<dbReference type="Proteomes" id="UP000094379">
    <property type="component" value="Unassembled WGS sequence"/>
</dbReference>
<dbReference type="InterPro" id="IPR039426">
    <property type="entry name" value="TonB-dep_rcpt-like"/>
</dbReference>
<keyword evidence="8 11" id="KW-0472">Membrane</keyword>
<evidence type="ECO:0000256" key="10">
    <source>
        <dbReference type="ARBA" id="ARBA00023237"/>
    </source>
</evidence>
<dbReference type="STRING" id="291169.A9E74_01709"/>
<evidence type="ECO:0000259" key="16">
    <source>
        <dbReference type="Pfam" id="PF07715"/>
    </source>
</evidence>
<evidence type="ECO:0000313" key="18">
    <source>
        <dbReference type="Proteomes" id="UP000094379"/>
    </source>
</evidence>
<evidence type="ECO:0000256" key="6">
    <source>
        <dbReference type="ARBA" id="ARBA00022729"/>
    </source>
</evidence>
<dbReference type="Pfam" id="PF00593">
    <property type="entry name" value="TonB_dep_Rec_b-barrel"/>
    <property type="match status" value="1"/>
</dbReference>
<dbReference type="Gene3D" id="2.40.170.20">
    <property type="entry name" value="TonB-dependent receptor, beta-barrel domain"/>
    <property type="match status" value="1"/>
</dbReference>
<feature type="signal peptide" evidence="14">
    <location>
        <begin position="1"/>
        <end position="23"/>
    </location>
</feature>
<dbReference type="PROSITE" id="PS01156">
    <property type="entry name" value="TONB_DEPENDENT_REC_2"/>
    <property type="match status" value="1"/>
</dbReference>
<keyword evidence="18" id="KW-1185">Reference proteome</keyword>
<dbReference type="CDD" id="cd01347">
    <property type="entry name" value="ligand_gated_channel"/>
    <property type="match status" value="1"/>
</dbReference>
<keyword evidence="9 17" id="KW-0675">Receptor</keyword>
<evidence type="ECO:0000256" key="2">
    <source>
        <dbReference type="ARBA" id="ARBA00008143"/>
    </source>
</evidence>
<sequence>MAPFKLKISLLTCSLVFGSIAQADSTFDLGRIEVNATQDLPALGSASIDAQTMRDENRETVTQALDRLPGITANNIGARSEQMVFVRGFDLRQVPVFVDGIPVYIPYDGYVDLGRFTTFDLAEINVSKSFSSVLYGPNTLGGAINLVSRKPTEQLEGEIGAGYNVGDRSGSDGKRTWLNLGSNQGLWYAQLGASYRQQDSFSLSDDFNPTEAQSAGLRNNAERKDTKVNIKLGLTPNTTDEYAIGYVKQDGEKNTPPYAGDNPDVRVRYWQWPYWDKESVYFLSNTAIGDDSYIKTRLYYDSFDNLLSSFDDDTYTTQNRPYAFDSFYDDETYGASVEFGKTLGRHDVKLAAHYKFDEHKENDLGEPVRTFQDKTVSFAIEDTIRLTERQYLVAGASYDRRRSDQADDVATGQPFETNDADSWNPQIGYFLDIDDRNEARLTLSKKSRFPTIKDRYSYRFGSALPNPGLEAEQSKTIETGWVHKVGTTARFEAAVFYSDIKDLIQEVSVTSNLFQFQNVGEVTAKGMELSSDFWLGDWEFGGHYSYLDRENKSSDLKLTDVPRHKVFVYATWHITQPFSVSATSQYESKRYTTTDGERRADAFTIAGLRASYAFDKGVTARMGIENLLDKNYGYQEGFPEAGRTYYANLSYQF</sequence>
<dbReference type="GO" id="GO:0015344">
    <property type="term" value="F:siderophore uptake transmembrane transporter activity"/>
    <property type="evidence" value="ECO:0007669"/>
    <property type="project" value="TreeGrafter"/>
</dbReference>
<dbReference type="EMBL" id="MCRI01000017">
    <property type="protein sequence ID" value="ODN66540.1"/>
    <property type="molecule type" value="Genomic_DNA"/>
</dbReference>
<dbReference type="InterPro" id="IPR010917">
    <property type="entry name" value="TonB_rcpt_CS"/>
</dbReference>
<feature type="domain" description="TonB-dependent receptor plug" evidence="16">
    <location>
        <begin position="47"/>
        <end position="143"/>
    </location>
</feature>
<gene>
    <name evidence="17" type="primary">pfeA</name>
    <name evidence="17" type="ORF">A9E74_01709</name>
</gene>
<comment type="caution">
    <text evidence="17">The sequence shown here is derived from an EMBL/GenBank/DDBJ whole genome shotgun (WGS) entry which is preliminary data.</text>
</comment>
<evidence type="ECO:0000259" key="15">
    <source>
        <dbReference type="Pfam" id="PF00593"/>
    </source>
</evidence>
<dbReference type="GO" id="GO:0009279">
    <property type="term" value="C:cell outer membrane"/>
    <property type="evidence" value="ECO:0007669"/>
    <property type="project" value="UniProtKB-SubCell"/>
</dbReference>
<dbReference type="SUPFAM" id="SSF56935">
    <property type="entry name" value="Porins"/>
    <property type="match status" value="1"/>
</dbReference>
<dbReference type="PROSITE" id="PS52016">
    <property type="entry name" value="TONB_DEPENDENT_REC_3"/>
    <property type="match status" value="1"/>
</dbReference>
<dbReference type="InterPro" id="IPR037066">
    <property type="entry name" value="Plug_dom_sf"/>
</dbReference>
<evidence type="ECO:0000313" key="17">
    <source>
        <dbReference type="EMBL" id="ODN66540.1"/>
    </source>
</evidence>
<evidence type="ECO:0000256" key="13">
    <source>
        <dbReference type="RuleBase" id="RU003357"/>
    </source>
</evidence>
<keyword evidence="6 14" id="KW-0732">Signal</keyword>
<keyword evidence="7 13" id="KW-0798">TonB box</keyword>
<evidence type="ECO:0000256" key="14">
    <source>
        <dbReference type="SAM" id="SignalP"/>
    </source>
</evidence>
<evidence type="ECO:0000256" key="4">
    <source>
        <dbReference type="ARBA" id="ARBA00022452"/>
    </source>
</evidence>
<keyword evidence="4 11" id="KW-1134">Transmembrane beta strand</keyword>
<accession>A0A1E3GR64</accession>
<dbReference type="RefSeq" id="WP_069296156.1">
    <property type="nucleotide sequence ID" value="NZ_MCRI01000017.1"/>
</dbReference>
<keyword evidence="3 11" id="KW-0813">Transport</keyword>
<evidence type="ECO:0000256" key="9">
    <source>
        <dbReference type="ARBA" id="ARBA00023170"/>
    </source>
</evidence>
<proteinExistence type="inferred from homology"/>
<dbReference type="Pfam" id="PF07715">
    <property type="entry name" value="Plug"/>
    <property type="match status" value="1"/>
</dbReference>
<organism evidence="17 18">
    <name type="scientific">Methylophaga muralis</name>
    <dbReference type="NCBI Taxonomy" id="291169"/>
    <lineage>
        <taxon>Bacteria</taxon>
        <taxon>Pseudomonadati</taxon>
        <taxon>Pseudomonadota</taxon>
        <taxon>Gammaproteobacteria</taxon>
        <taxon>Thiotrichales</taxon>
        <taxon>Piscirickettsiaceae</taxon>
        <taxon>Methylophaga</taxon>
    </lineage>
</organism>
<evidence type="ECO:0000256" key="12">
    <source>
        <dbReference type="PROSITE-ProRule" id="PRU10144"/>
    </source>
</evidence>
<comment type="subcellular location">
    <subcellularLocation>
        <location evidence="1 11">Cell outer membrane</location>
        <topology evidence="1 11">Multi-pass membrane protein</topology>
    </subcellularLocation>
</comment>